<evidence type="ECO:0000313" key="5">
    <source>
        <dbReference type="Proteomes" id="UP000077421"/>
    </source>
</evidence>
<organism evidence="4 5">
    <name type="scientific">Ferroacidibacillus organovorans</name>
    <dbReference type="NCBI Taxonomy" id="1765683"/>
    <lineage>
        <taxon>Bacteria</taxon>
        <taxon>Bacillati</taxon>
        <taxon>Bacillota</taxon>
        <taxon>Bacilli</taxon>
        <taxon>Bacillales</taxon>
        <taxon>Alicyclobacillaceae</taxon>
        <taxon>Ferroacidibacillus</taxon>
    </lineage>
</organism>
<reference evidence="4 5" key="1">
    <citation type="submission" date="2016-02" db="EMBL/GenBank/DDBJ databases">
        <title>Draft genome sequence of Acidibacillus ferrooxidans SLC66.</title>
        <authorList>
            <person name="Oliveira G."/>
            <person name="Nancucheo I."/>
            <person name="Dall'Agnol H."/>
            <person name="Johnson B."/>
            <person name="Oliveira R."/>
            <person name="Nunes G.L."/>
            <person name="Tzotzos G."/>
            <person name="Orellana S.C."/>
            <person name="Salim A.C."/>
            <person name="Araujo F.M."/>
        </authorList>
    </citation>
    <scope>NUCLEOTIDE SEQUENCE [LARGE SCALE GENOMIC DNA]</scope>
    <source>
        <strain evidence="4 5">SLC66</strain>
    </source>
</reference>
<evidence type="ECO:0000313" key="4">
    <source>
        <dbReference type="EMBL" id="OAG93831.1"/>
    </source>
</evidence>
<comment type="caution">
    <text evidence="4">The sequence shown here is derived from an EMBL/GenBank/DDBJ whole genome shotgun (WGS) entry which is preliminary data.</text>
</comment>
<protein>
    <recommendedName>
        <fullName evidence="6">Damage-inducible protein DinB</fullName>
    </recommendedName>
</protein>
<dbReference type="GO" id="GO:0046872">
    <property type="term" value="F:metal ion binding"/>
    <property type="evidence" value="ECO:0007669"/>
    <property type="project" value="UniProtKB-KW"/>
</dbReference>
<dbReference type="AlphaFoldDB" id="A0A853KBJ5"/>
<dbReference type="Proteomes" id="UP000077421">
    <property type="component" value="Unassembled WGS sequence"/>
</dbReference>
<sequence>MEFDWKSWFLDVWEENRRLTNFVARDLDAAEAMDKQPVNGMRPFREMLFEIWGIENAYLRGLALDQWKWEGIPDELRTAPIQEALAYGQHVREQTRKLWPSISMESLTIMRSEPFWGGPDGTAMSWLTYALENEIHHRGQGYVYLRLLGKEPPAFFVRTDVAE</sequence>
<dbReference type="Pfam" id="PF05163">
    <property type="entry name" value="DinB"/>
    <property type="match status" value="1"/>
</dbReference>
<name>A0A853KBJ5_9BACL</name>
<comment type="similarity">
    <text evidence="1">Belongs to the DinB family.</text>
</comment>
<feature type="binding site" evidence="3">
    <location>
        <position position="137"/>
    </location>
    <ligand>
        <name>a divalent metal cation</name>
        <dbReference type="ChEBI" id="CHEBI:60240"/>
    </ligand>
</feature>
<evidence type="ECO:0000256" key="3">
    <source>
        <dbReference type="PIRSR" id="PIRSR607837-1"/>
    </source>
</evidence>
<gene>
    <name evidence="4" type="ORF">AYW79_08555</name>
</gene>
<dbReference type="EMBL" id="LSUQ01000022">
    <property type="protein sequence ID" value="OAG93831.1"/>
    <property type="molecule type" value="Genomic_DNA"/>
</dbReference>
<keyword evidence="2 3" id="KW-0479">Metal-binding</keyword>
<evidence type="ECO:0000256" key="1">
    <source>
        <dbReference type="ARBA" id="ARBA00008635"/>
    </source>
</evidence>
<dbReference type="InterPro" id="IPR034660">
    <property type="entry name" value="DinB/YfiT-like"/>
</dbReference>
<proteinExistence type="inferred from homology"/>
<dbReference type="InterPro" id="IPR007837">
    <property type="entry name" value="DinB"/>
</dbReference>
<evidence type="ECO:0000256" key="2">
    <source>
        <dbReference type="ARBA" id="ARBA00022723"/>
    </source>
</evidence>
<accession>A0A853KBJ5</accession>
<dbReference type="Gene3D" id="1.20.120.450">
    <property type="entry name" value="dinb family like domain"/>
    <property type="match status" value="1"/>
</dbReference>
<dbReference type="SUPFAM" id="SSF109854">
    <property type="entry name" value="DinB/YfiT-like putative metalloenzymes"/>
    <property type="match status" value="1"/>
</dbReference>
<dbReference type="RefSeq" id="WP_067952865.1">
    <property type="nucleotide sequence ID" value="NZ_LSUQ01000022.1"/>
</dbReference>
<evidence type="ECO:0008006" key="6">
    <source>
        <dbReference type="Google" id="ProtNLM"/>
    </source>
</evidence>